<gene>
    <name evidence="1" type="ORF">IMG5_171770</name>
</gene>
<keyword evidence="2" id="KW-1185">Reference proteome</keyword>
<name>G0R1N8_ICHMU</name>
<sequence length="143" mass="16986">MHFIFIVKWNQPKYKKQQWPKSRRWIVRSQKYFKQYKLIEIFNDVDAKPIGFTEGNFIPGLIDLEKSKRFNKYIDDTINDNIAEKDAKDFIKSCSVCNKEGVNIDEWIFAFSKLFAVDQPAFEKFIEDYDQAVTKKGKLKNQG</sequence>
<dbReference type="OrthoDB" id="10264606at2759"/>
<reference evidence="1 2" key="1">
    <citation type="submission" date="2011-07" db="EMBL/GenBank/DDBJ databases">
        <authorList>
            <person name="Coyne R."/>
            <person name="Brami D."/>
            <person name="Johnson J."/>
            <person name="Hostetler J."/>
            <person name="Hannick L."/>
            <person name="Clark T."/>
            <person name="Cassidy-Hanley D."/>
            <person name="Inman J."/>
        </authorList>
    </citation>
    <scope>NUCLEOTIDE SEQUENCE [LARGE SCALE GENOMIC DNA]</scope>
    <source>
        <strain evidence="1 2">G5</strain>
    </source>
</reference>
<dbReference type="GeneID" id="14904704"/>
<evidence type="ECO:0000313" key="2">
    <source>
        <dbReference type="Proteomes" id="UP000008983"/>
    </source>
</evidence>
<dbReference type="Proteomes" id="UP000008983">
    <property type="component" value="Unassembled WGS sequence"/>
</dbReference>
<accession>G0R1N8</accession>
<evidence type="ECO:0000313" key="1">
    <source>
        <dbReference type="EMBL" id="EGR28615.1"/>
    </source>
</evidence>
<dbReference type="AlphaFoldDB" id="G0R1N8"/>
<dbReference type="InParanoid" id="G0R1N8"/>
<dbReference type="RefSeq" id="XP_004029851.1">
    <property type="nucleotide sequence ID" value="XM_004029803.1"/>
</dbReference>
<proteinExistence type="predicted"/>
<dbReference type="EMBL" id="GL984225">
    <property type="protein sequence ID" value="EGR28615.1"/>
    <property type="molecule type" value="Genomic_DNA"/>
</dbReference>
<protein>
    <submittedName>
        <fullName evidence="1">Uncharacterized protein</fullName>
    </submittedName>
</protein>
<dbReference type="eggNOG" id="ENOG502RT3C">
    <property type="taxonomic scope" value="Eukaryota"/>
</dbReference>
<organism evidence="1 2">
    <name type="scientific">Ichthyophthirius multifiliis</name>
    <name type="common">White spot disease agent</name>
    <name type="synonym">Ich</name>
    <dbReference type="NCBI Taxonomy" id="5932"/>
    <lineage>
        <taxon>Eukaryota</taxon>
        <taxon>Sar</taxon>
        <taxon>Alveolata</taxon>
        <taxon>Ciliophora</taxon>
        <taxon>Intramacronucleata</taxon>
        <taxon>Oligohymenophorea</taxon>
        <taxon>Hymenostomatida</taxon>
        <taxon>Ophryoglenina</taxon>
        <taxon>Ichthyophthirius</taxon>
    </lineage>
</organism>